<accession>A0A412G4V3</accession>
<evidence type="ECO:0000313" key="3">
    <source>
        <dbReference type="Proteomes" id="UP000284178"/>
    </source>
</evidence>
<comment type="caution">
    <text evidence="2">The sequence shown here is derived from an EMBL/GenBank/DDBJ whole genome shotgun (WGS) entry which is preliminary data.</text>
</comment>
<keyword evidence="3" id="KW-1185">Reference proteome</keyword>
<evidence type="ECO:0000313" key="2">
    <source>
        <dbReference type="EMBL" id="RGR75635.1"/>
    </source>
</evidence>
<gene>
    <name evidence="2" type="ORF">DWY25_05205</name>
</gene>
<dbReference type="PROSITE" id="PS50222">
    <property type="entry name" value="EF_HAND_2"/>
    <property type="match status" value="1"/>
</dbReference>
<dbReference type="InterPro" id="IPR025591">
    <property type="entry name" value="RloB"/>
</dbReference>
<dbReference type="GO" id="GO:0005509">
    <property type="term" value="F:calcium ion binding"/>
    <property type="evidence" value="ECO:0007669"/>
    <property type="project" value="InterPro"/>
</dbReference>
<reference evidence="2 3" key="1">
    <citation type="submission" date="2018-08" db="EMBL/GenBank/DDBJ databases">
        <title>A genome reference for cultivated species of the human gut microbiota.</title>
        <authorList>
            <person name="Zou Y."/>
            <person name="Xue W."/>
            <person name="Luo G."/>
        </authorList>
    </citation>
    <scope>NUCLEOTIDE SEQUENCE [LARGE SCALE GENOMIC DNA]</scope>
    <source>
        <strain evidence="2 3">AF24-29</strain>
    </source>
</reference>
<protein>
    <submittedName>
        <fullName evidence="2">RloB domain-containing protein</fullName>
    </submittedName>
</protein>
<dbReference type="Pfam" id="PF13707">
    <property type="entry name" value="RloB"/>
    <property type="match status" value="1"/>
</dbReference>
<dbReference type="EMBL" id="QRUP01000004">
    <property type="protein sequence ID" value="RGR75635.1"/>
    <property type="molecule type" value="Genomic_DNA"/>
</dbReference>
<feature type="domain" description="EF-hand" evidence="1">
    <location>
        <begin position="86"/>
        <end position="121"/>
    </location>
</feature>
<name>A0A412G4V3_9FIRM</name>
<sequence>MGEFLYLAQFFLLRRNKMREKRKFAERSRVLLNSEVRKKIYLVFEGEKTEALYFEAIDALKTELGMNPILELIPILRSYNERGWSNPKKILERIIRNLDETKSGKYSYESFFNCILEFYDEHHKLSGGKVQKQSIWNSLVFICIQENQKKLSDIMEDLETEGIKILEKLAEKEKIINVAEHISEILQIQELTYAEGFDKICLIVDRDPLSFSEEQYDQVVQICKERQIDFYVTNPCFEFWLLLHFPDHKNLDPVKIKENSKVSSRSRYLENELKKRCGSYQKYRYDAEDIVRRVDTAVINSTAYCVDINLLKNEIGSNLGTLIHELRT</sequence>
<proteinExistence type="predicted"/>
<organism evidence="2 3">
    <name type="scientific">Holdemania filiformis</name>
    <dbReference type="NCBI Taxonomy" id="61171"/>
    <lineage>
        <taxon>Bacteria</taxon>
        <taxon>Bacillati</taxon>
        <taxon>Bacillota</taxon>
        <taxon>Erysipelotrichia</taxon>
        <taxon>Erysipelotrichales</taxon>
        <taxon>Erysipelotrichaceae</taxon>
        <taxon>Holdemania</taxon>
    </lineage>
</organism>
<dbReference type="AlphaFoldDB" id="A0A412G4V3"/>
<dbReference type="InterPro" id="IPR002048">
    <property type="entry name" value="EF_hand_dom"/>
</dbReference>
<dbReference type="Proteomes" id="UP000284178">
    <property type="component" value="Unassembled WGS sequence"/>
</dbReference>
<evidence type="ECO:0000259" key="1">
    <source>
        <dbReference type="PROSITE" id="PS50222"/>
    </source>
</evidence>